<keyword evidence="5 8" id="KW-0460">Magnesium</keyword>
<comment type="caution">
    <text evidence="10">The sequence shown here is derived from an EMBL/GenBank/DDBJ whole genome shotgun (WGS) entry which is preliminary data.</text>
</comment>
<dbReference type="AlphaFoldDB" id="A0A4S3M812"/>
<dbReference type="Pfam" id="PF12804">
    <property type="entry name" value="NTP_transf_3"/>
    <property type="match status" value="1"/>
</dbReference>
<dbReference type="InterPro" id="IPR029044">
    <property type="entry name" value="Nucleotide-diphossugar_trans"/>
</dbReference>
<comment type="cofactor">
    <cofactor evidence="8">
        <name>Mg(2+)</name>
        <dbReference type="ChEBI" id="CHEBI:18420"/>
    </cofactor>
</comment>
<feature type="binding site" evidence="8">
    <location>
        <position position="68"/>
    </location>
    <ligand>
        <name>GTP</name>
        <dbReference type="ChEBI" id="CHEBI:37565"/>
    </ligand>
</feature>
<keyword evidence="10" id="KW-0548">Nucleotidyltransferase</keyword>
<comment type="subcellular location">
    <subcellularLocation>
        <location evidence="8">Cytoplasm</location>
    </subcellularLocation>
</comment>
<dbReference type="GO" id="GO:0005525">
    <property type="term" value="F:GTP binding"/>
    <property type="evidence" value="ECO:0007669"/>
    <property type="project" value="UniProtKB-UniRule"/>
</dbReference>
<dbReference type="NCBIfam" id="TIGR02665">
    <property type="entry name" value="molyb_mobA"/>
    <property type="match status" value="1"/>
</dbReference>
<dbReference type="EMBL" id="SSMD01000006">
    <property type="protein sequence ID" value="THD72796.1"/>
    <property type="molecule type" value="Genomic_DNA"/>
</dbReference>
<feature type="domain" description="MobA-like NTP transferase" evidence="9">
    <location>
        <begin position="6"/>
        <end position="166"/>
    </location>
</feature>
<dbReference type="InterPro" id="IPR025877">
    <property type="entry name" value="MobA-like_NTP_Trfase"/>
</dbReference>
<keyword evidence="2 8" id="KW-0808">Transferase</keyword>
<dbReference type="Gene3D" id="3.90.550.10">
    <property type="entry name" value="Spore Coat Polysaccharide Biosynthesis Protein SpsA, Chain A"/>
    <property type="match status" value="1"/>
</dbReference>
<comment type="function">
    <text evidence="8">Transfers a GMP moiety from GTP to Mo-molybdopterin (Mo-MPT) cofactor (Moco or molybdenum cofactor) to form Mo-molybdopterin guanine dinucleotide (Mo-MGD) cofactor.</text>
</comment>
<feature type="binding site" evidence="8">
    <location>
        <position position="22"/>
    </location>
    <ligand>
        <name>GTP</name>
        <dbReference type="ChEBI" id="CHEBI:37565"/>
    </ligand>
</feature>
<comment type="similarity">
    <text evidence="8">Belongs to the MobA family.</text>
</comment>
<evidence type="ECO:0000256" key="5">
    <source>
        <dbReference type="ARBA" id="ARBA00022842"/>
    </source>
</evidence>
<keyword evidence="6 8" id="KW-0342">GTP-binding</keyword>
<proteinExistence type="inferred from homology"/>
<name>A0A4S3M812_9RHOB</name>
<evidence type="ECO:0000313" key="10">
    <source>
        <dbReference type="EMBL" id="THD72796.1"/>
    </source>
</evidence>
<feature type="binding site" evidence="8">
    <location>
        <position position="50"/>
    </location>
    <ligand>
        <name>GTP</name>
        <dbReference type="ChEBI" id="CHEBI:37565"/>
    </ligand>
</feature>
<feature type="binding site" evidence="8">
    <location>
        <position position="101"/>
    </location>
    <ligand>
        <name>Mg(2+)</name>
        <dbReference type="ChEBI" id="CHEBI:18420"/>
    </ligand>
</feature>
<comment type="domain">
    <text evidence="8">The N-terminal domain determines nucleotide recognition and specific binding, while the C-terminal domain determines the specific binding to the target protein.</text>
</comment>
<accession>A0A4S3M812</accession>
<evidence type="ECO:0000259" key="9">
    <source>
        <dbReference type="Pfam" id="PF12804"/>
    </source>
</evidence>
<dbReference type="SUPFAM" id="SSF53448">
    <property type="entry name" value="Nucleotide-diphospho-sugar transferases"/>
    <property type="match status" value="1"/>
</dbReference>
<evidence type="ECO:0000256" key="7">
    <source>
        <dbReference type="ARBA" id="ARBA00023150"/>
    </source>
</evidence>
<dbReference type="Proteomes" id="UP000306113">
    <property type="component" value="Unassembled WGS sequence"/>
</dbReference>
<gene>
    <name evidence="8 10" type="primary">mobA</name>
    <name evidence="10" type="ORF">E7681_12765</name>
</gene>
<evidence type="ECO:0000256" key="4">
    <source>
        <dbReference type="ARBA" id="ARBA00022741"/>
    </source>
</evidence>
<evidence type="ECO:0000256" key="6">
    <source>
        <dbReference type="ARBA" id="ARBA00023134"/>
    </source>
</evidence>
<dbReference type="InterPro" id="IPR013482">
    <property type="entry name" value="Molybde_CF_guanTrfase"/>
</dbReference>
<dbReference type="EC" id="2.7.7.77" evidence="8"/>
<comment type="subunit">
    <text evidence="8">Monomer.</text>
</comment>
<protein>
    <recommendedName>
        <fullName evidence="8">Molybdenum cofactor guanylyltransferase</fullName>
        <shortName evidence="8">MoCo guanylyltransferase</shortName>
        <ecNumber evidence="8">2.7.7.77</ecNumber>
    </recommendedName>
    <alternativeName>
        <fullName evidence="8">GTP:molybdopterin guanylyltransferase</fullName>
    </alternativeName>
    <alternativeName>
        <fullName evidence="8">Mo-MPT guanylyltransferase</fullName>
    </alternativeName>
    <alternativeName>
        <fullName evidence="8">Molybdopterin guanylyltransferase</fullName>
    </alternativeName>
    <alternativeName>
        <fullName evidence="8">Molybdopterin-guanine dinucleotide synthase</fullName>
        <shortName evidence="8">MGD synthase</shortName>
    </alternativeName>
</protein>
<comment type="catalytic activity">
    <reaction evidence="8">
        <text>Mo-molybdopterin + GTP + H(+) = Mo-molybdopterin guanine dinucleotide + diphosphate</text>
        <dbReference type="Rhea" id="RHEA:34243"/>
        <dbReference type="ChEBI" id="CHEBI:15378"/>
        <dbReference type="ChEBI" id="CHEBI:33019"/>
        <dbReference type="ChEBI" id="CHEBI:37565"/>
        <dbReference type="ChEBI" id="CHEBI:71302"/>
        <dbReference type="ChEBI" id="CHEBI:71310"/>
        <dbReference type="EC" id="2.7.7.77"/>
    </reaction>
</comment>
<dbReference type="GO" id="GO:1902758">
    <property type="term" value="P:bis(molybdopterin guanine dinucleotide)molybdenum biosynthetic process"/>
    <property type="evidence" value="ECO:0007669"/>
    <property type="project" value="TreeGrafter"/>
</dbReference>
<evidence type="ECO:0000256" key="3">
    <source>
        <dbReference type="ARBA" id="ARBA00022723"/>
    </source>
</evidence>
<keyword evidence="7 8" id="KW-0501">Molybdenum cofactor biosynthesis</keyword>
<feature type="binding site" evidence="8">
    <location>
        <position position="101"/>
    </location>
    <ligand>
        <name>GTP</name>
        <dbReference type="ChEBI" id="CHEBI:37565"/>
    </ligand>
</feature>
<feature type="binding site" evidence="8">
    <location>
        <begin position="9"/>
        <end position="11"/>
    </location>
    <ligand>
        <name>GTP</name>
        <dbReference type="ChEBI" id="CHEBI:37565"/>
    </ligand>
</feature>
<dbReference type="GO" id="GO:0061603">
    <property type="term" value="F:molybdenum cofactor guanylyltransferase activity"/>
    <property type="evidence" value="ECO:0007669"/>
    <property type="project" value="UniProtKB-EC"/>
</dbReference>
<keyword evidence="1 8" id="KW-0963">Cytoplasm</keyword>
<keyword evidence="3 8" id="KW-0479">Metal-binding</keyword>
<sequence length="206" mass="22002">MSKHPAVILAGGKASRLGGGDKGLLRLGNGTVLDHVIARLTPQCGPIALNANGDPSRFKGLKLPVLPDSEAEQPGPLAGILAAMDWAASLGASSVVTVAADTPFFPRDLVARFEQHDGGVIAASGIAGEPASLHPVFGLWPTTWREDLRRDLRAGERKVRYWARQHGAAEEVFLHGGADPFFNINTPEDLRQARALARGDQCFRMK</sequence>
<dbReference type="OrthoDB" id="9788394at2"/>
<evidence type="ECO:0000256" key="2">
    <source>
        <dbReference type="ARBA" id="ARBA00022679"/>
    </source>
</evidence>
<keyword evidence="11" id="KW-1185">Reference proteome</keyword>
<dbReference type="GO" id="GO:0005737">
    <property type="term" value="C:cytoplasm"/>
    <property type="evidence" value="ECO:0007669"/>
    <property type="project" value="UniProtKB-SubCell"/>
</dbReference>
<evidence type="ECO:0000256" key="8">
    <source>
        <dbReference type="HAMAP-Rule" id="MF_00316"/>
    </source>
</evidence>
<dbReference type="PANTHER" id="PTHR19136">
    <property type="entry name" value="MOLYBDENUM COFACTOR GUANYLYLTRANSFERASE"/>
    <property type="match status" value="1"/>
</dbReference>
<dbReference type="RefSeq" id="WP_136339693.1">
    <property type="nucleotide sequence ID" value="NZ_SSMD01000006.1"/>
</dbReference>
<dbReference type="GO" id="GO:0046872">
    <property type="term" value="F:metal ion binding"/>
    <property type="evidence" value="ECO:0007669"/>
    <property type="project" value="UniProtKB-KW"/>
</dbReference>
<dbReference type="PANTHER" id="PTHR19136:SF81">
    <property type="entry name" value="MOLYBDENUM COFACTOR GUANYLYLTRANSFERASE"/>
    <property type="match status" value="1"/>
</dbReference>
<evidence type="ECO:0000256" key="1">
    <source>
        <dbReference type="ARBA" id="ARBA00022490"/>
    </source>
</evidence>
<evidence type="ECO:0000313" key="11">
    <source>
        <dbReference type="Proteomes" id="UP000306113"/>
    </source>
</evidence>
<organism evidence="10 11">
    <name type="scientific">Thalassobius vesicularis</name>
    <dbReference type="NCBI Taxonomy" id="1294297"/>
    <lineage>
        <taxon>Bacteria</taxon>
        <taxon>Pseudomonadati</taxon>
        <taxon>Pseudomonadota</taxon>
        <taxon>Alphaproteobacteria</taxon>
        <taxon>Rhodobacterales</taxon>
        <taxon>Roseobacteraceae</taxon>
        <taxon>Thalassovita</taxon>
    </lineage>
</organism>
<reference evidence="10 11" key="1">
    <citation type="submission" date="2019-04" db="EMBL/GenBank/DDBJ databases">
        <title>Draft genome sequence of Youngimonas vesicularis.</title>
        <authorList>
            <person name="Hameed A."/>
        </authorList>
    </citation>
    <scope>NUCLEOTIDE SEQUENCE [LARGE SCALE GENOMIC DNA]</scope>
    <source>
        <strain evidence="10 11">CC-AMW-E</strain>
    </source>
</reference>
<dbReference type="HAMAP" id="MF_00316">
    <property type="entry name" value="MobA"/>
    <property type="match status" value="1"/>
</dbReference>
<dbReference type="CDD" id="cd02503">
    <property type="entry name" value="MobA"/>
    <property type="match status" value="1"/>
</dbReference>
<keyword evidence="4 8" id="KW-0547">Nucleotide-binding</keyword>